<feature type="signal peptide" evidence="2">
    <location>
        <begin position="1"/>
        <end position="19"/>
    </location>
</feature>
<sequence>MQLITILSAATAMIAGVSATDERNAVTLTESCNEAEPWAKIINRCDYPVYIWSVFKGNGCPTDGMVTLKTGETYQENLADPKGGVTGVSIKISKEQQCKPNDIVQFEYFMERTKGDEYDFNYLDVSYVDCLGDDCPTKSEGYYLVAGNQTGADTASATNQWCPILSCTDAASCAKMSYILPDDVQTKTCNLDQNVHFYMCGGHAPDGDSDEPAQSSSSSKQAASSTSKAASSTYQAASSTYQAASSTPIAAYSAPAAYSHKTKTEVVYVTAYETVKAKRHAHDHAGRHQHFHA</sequence>
<dbReference type="PANTHER" id="PTHR36195:SF4">
    <property type="entry name" value="DOMAIN PROTEIN, PUTATIVE (AFU_ORTHOLOGUE AFUA_5G01990)-RELATED"/>
    <property type="match status" value="1"/>
</dbReference>
<feature type="chain" id="PRO_5025572601" description="Lytic polysaccharide monooxygenase" evidence="2">
    <location>
        <begin position="20"/>
        <end position="293"/>
    </location>
</feature>
<dbReference type="SUPFAM" id="SSF49870">
    <property type="entry name" value="Osmotin, thaumatin-like protein"/>
    <property type="match status" value="1"/>
</dbReference>
<dbReference type="EMBL" id="ML977517">
    <property type="protein sequence ID" value="KAF2125157.1"/>
    <property type="molecule type" value="Genomic_DNA"/>
</dbReference>
<dbReference type="Proteomes" id="UP000799771">
    <property type="component" value="Unassembled WGS sequence"/>
</dbReference>
<protein>
    <recommendedName>
        <fullName evidence="5">Lytic polysaccharide monooxygenase</fullName>
    </recommendedName>
</protein>
<dbReference type="RefSeq" id="XP_033519549.1">
    <property type="nucleotide sequence ID" value="XM_033664338.1"/>
</dbReference>
<dbReference type="PANTHER" id="PTHR36195">
    <property type="entry name" value="DOMAIN PROTEIN, PUTATIVE (AFU_ORTHOLOGUE AFUA_5G01990)-RELATED-RELATED"/>
    <property type="match status" value="1"/>
</dbReference>
<dbReference type="AlphaFoldDB" id="A0A6A6A2M9"/>
<proteinExistence type="predicted"/>
<organism evidence="3 4">
    <name type="scientific">Dothidotthia symphoricarpi CBS 119687</name>
    <dbReference type="NCBI Taxonomy" id="1392245"/>
    <lineage>
        <taxon>Eukaryota</taxon>
        <taxon>Fungi</taxon>
        <taxon>Dikarya</taxon>
        <taxon>Ascomycota</taxon>
        <taxon>Pezizomycotina</taxon>
        <taxon>Dothideomycetes</taxon>
        <taxon>Pleosporomycetidae</taxon>
        <taxon>Pleosporales</taxon>
        <taxon>Dothidotthiaceae</taxon>
        <taxon>Dothidotthia</taxon>
    </lineage>
</organism>
<accession>A0A6A6A2M9</accession>
<evidence type="ECO:0000256" key="1">
    <source>
        <dbReference type="SAM" id="MobiDB-lite"/>
    </source>
</evidence>
<gene>
    <name evidence="3" type="ORF">P153DRAFT_300570</name>
</gene>
<keyword evidence="2" id="KW-0732">Signal</keyword>
<evidence type="ECO:0000313" key="3">
    <source>
        <dbReference type="EMBL" id="KAF2125157.1"/>
    </source>
</evidence>
<evidence type="ECO:0000256" key="2">
    <source>
        <dbReference type="SAM" id="SignalP"/>
    </source>
</evidence>
<dbReference type="Pfam" id="PF04681">
    <property type="entry name" value="Bys1"/>
    <property type="match status" value="1"/>
</dbReference>
<name>A0A6A6A2M9_9PLEO</name>
<dbReference type="InterPro" id="IPR006771">
    <property type="entry name" value="CetA-like"/>
</dbReference>
<dbReference type="GeneID" id="54404770"/>
<feature type="region of interest" description="Disordered" evidence="1">
    <location>
        <begin position="207"/>
        <end position="227"/>
    </location>
</feature>
<evidence type="ECO:0008006" key="5">
    <source>
        <dbReference type="Google" id="ProtNLM"/>
    </source>
</evidence>
<evidence type="ECO:0000313" key="4">
    <source>
        <dbReference type="Proteomes" id="UP000799771"/>
    </source>
</evidence>
<dbReference type="OrthoDB" id="5144514at2759"/>
<reference evidence="3" key="1">
    <citation type="journal article" date="2020" name="Stud. Mycol.">
        <title>101 Dothideomycetes genomes: a test case for predicting lifestyles and emergence of pathogens.</title>
        <authorList>
            <person name="Haridas S."/>
            <person name="Albert R."/>
            <person name="Binder M."/>
            <person name="Bloem J."/>
            <person name="Labutti K."/>
            <person name="Salamov A."/>
            <person name="Andreopoulos B."/>
            <person name="Baker S."/>
            <person name="Barry K."/>
            <person name="Bills G."/>
            <person name="Bluhm B."/>
            <person name="Cannon C."/>
            <person name="Castanera R."/>
            <person name="Culley D."/>
            <person name="Daum C."/>
            <person name="Ezra D."/>
            <person name="Gonzalez J."/>
            <person name="Henrissat B."/>
            <person name="Kuo A."/>
            <person name="Liang C."/>
            <person name="Lipzen A."/>
            <person name="Lutzoni F."/>
            <person name="Magnuson J."/>
            <person name="Mondo S."/>
            <person name="Nolan M."/>
            <person name="Ohm R."/>
            <person name="Pangilinan J."/>
            <person name="Park H.-J."/>
            <person name="Ramirez L."/>
            <person name="Alfaro M."/>
            <person name="Sun H."/>
            <person name="Tritt A."/>
            <person name="Yoshinaga Y."/>
            <person name="Zwiers L.-H."/>
            <person name="Turgeon B."/>
            <person name="Goodwin S."/>
            <person name="Spatafora J."/>
            <person name="Crous P."/>
            <person name="Grigoriev I."/>
        </authorList>
    </citation>
    <scope>NUCLEOTIDE SEQUENCE</scope>
    <source>
        <strain evidence="3">CBS 119687</strain>
    </source>
</reference>
<feature type="compositionally biased region" description="Low complexity" evidence="1">
    <location>
        <begin position="213"/>
        <end position="227"/>
    </location>
</feature>
<keyword evidence="4" id="KW-1185">Reference proteome</keyword>
<dbReference type="InterPro" id="IPR037176">
    <property type="entry name" value="Osmotin/thaumatin-like_sf"/>
</dbReference>